<proteinExistence type="predicted"/>
<keyword evidence="2" id="KW-1185">Reference proteome</keyword>
<sequence length="98" mass="11201">MRSFFVAERNRRASGQFAQFQHMLHDAVVGSPEYSHFVTWLDIANRTWTIDKVFLNDILPAGNGYGAKAVAEHLLAPPELLSFSERDISTKVIYRNFD</sequence>
<organism evidence="1 2">
    <name type="scientific">Symbiodinium pilosum</name>
    <name type="common">Dinoflagellate</name>
    <dbReference type="NCBI Taxonomy" id="2952"/>
    <lineage>
        <taxon>Eukaryota</taxon>
        <taxon>Sar</taxon>
        <taxon>Alveolata</taxon>
        <taxon>Dinophyceae</taxon>
        <taxon>Suessiales</taxon>
        <taxon>Symbiodiniaceae</taxon>
        <taxon>Symbiodinium</taxon>
    </lineage>
</organism>
<gene>
    <name evidence="1" type="primary">Sirt3</name>
    <name evidence="1" type="ORF">SPIL2461_LOCUS21823</name>
</gene>
<evidence type="ECO:0000313" key="2">
    <source>
        <dbReference type="Proteomes" id="UP000649617"/>
    </source>
</evidence>
<dbReference type="AlphaFoldDB" id="A0A812XV89"/>
<dbReference type="Proteomes" id="UP000649617">
    <property type="component" value="Unassembled WGS sequence"/>
</dbReference>
<name>A0A812XV89_SYMPI</name>
<protein>
    <submittedName>
        <fullName evidence="1">Sirt3 protein</fullName>
    </submittedName>
</protein>
<reference evidence="1" key="1">
    <citation type="submission" date="2021-02" db="EMBL/GenBank/DDBJ databases">
        <authorList>
            <person name="Dougan E. K."/>
            <person name="Rhodes N."/>
            <person name="Thang M."/>
            <person name="Chan C."/>
        </authorList>
    </citation>
    <scope>NUCLEOTIDE SEQUENCE</scope>
</reference>
<comment type="caution">
    <text evidence="1">The sequence shown here is derived from an EMBL/GenBank/DDBJ whole genome shotgun (WGS) entry which is preliminary data.</text>
</comment>
<accession>A0A812XV89</accession>
<dbReference type="EMBL" id="CAJNIZ010046637">
    <property type="protein sequence ID" value="CAE7752846.1"/>
    <property type="molecule type" value="Genomic_DNA"/>
</dbReference>
<evidence type="ECO:0000313" key="1">
    <source>
        <dbReference type="EMBL" id="CAE7752846.1"/>
    </source>
</evidence>